<dbReference type="AlphaFoldDB" id="A0A1G4JXT6"/>
<evidence type="ECO:0000313" key="8">
    <source>
        <dbReference type="Proteomes" id="UP000189911"/>
    </source>
</evidence>
<feature type="domain" description="AN1-type" evidence="6">
    <location>
        <begin position="9"/>
        <end position="55"/>
    </location>
</feature>
<dbReference type="PANTHER" id="PTHR14677">
    <property type="entry name" value="ARSENITE INDUCUBLE RNA ASSOCIATED PROTEIN AIP-1-RELATED"/>
    <property type="match status" value="1"/>
</dbReference>
<dbReference type="InterPro" id="IPR000058">
    <property type="entry name" value="Znf_AN1"/>
</dbReference>
<keyword evidence="3" id="KW-0862">Zinc</keyword>
<sequence>MTNMETGMLDVGTHCAFCRQLDFLPFHCKHCDGDFCGTHRTPQTHRCKKWRESDQEQDEDREPGKAPTNSNGKYFASLLPEKGHVRVQQASQPKPQAPLANLSVRDRLEAAGQGSALAKLKSFFGRRTAKSQSTSRRSAKSGPAQRLIEIAQLKKTAKGDPNIPLPNRVYVYCYVVESRDENLRHELFVNKLWPVGRALDSIAHLLDVPNKNAQDLSSTGDKLFLYRDNNGMPHPLDPSSRVVSAINDVDVLFLVRGQQFPKSSIASSV</sequence>
<dbReference type="SUPFAM" id="SSF118310">
    <property type="entry name" value="AN1-like Zinc finger"/>
    <property type="match status" value="1"/>
</dbReference>
<gene>
    <name evidence="7" type="ORF">LANO_0E11804G</name>
</gene>
<organism evidence="7 8">
    <name type="scientific">Lachancea nothofagi CBS 11611</name>
    <dbReference type="NCBI Taxonomy" id="1266666"/>
    <lineage>
        <taxon>Eukaryota</taxon>
        <taxon>Fungi</taxon>
        <taxon>Dikarya</taxon>
        <taxon>Ascomycota</taxon>
        <taxon>Saccharomycotina</taxon>
        <taxon>Saccharomycetes</taxon>
        <taxon>Saccharomycetales</taxon>
        <taxon>Saccharomycetaceae</taxon>
        <taxon>Lachancea</taxon>
    </lineage>
</organism>
<dbReference type="InterPro" id="IPR035896">
    <property type="entry name" value="AN1-like_Znf"/>
</dbReference>
<evidence type="ECO:0000256" key="4">
    <source>
        <dbReference type="PROSITE-ProRule" id="PRU00449"/>
    </source>
</evidence>
<dbReference type="Pfam" id="PF01428">
    <property type="entry name" value="zf-AN1"/>
    <property type="match status" value="1"/>
</dbReference>
<dbReference type="GO" id="GO:0005737">
    <property type="term" value="C:cytoplasm"/>
    <property type="evidence" value="ECO:0007669"/>
    <property type="project" value="TreeGrafter"/>
</dbReference>
<reference evidence="8" key="1">
    <citation type="submission" date="2016-03" db="EMBL/GenBank/DDBJ databases">
        <authorList>
            <person name="Devillers Hugo."/>
        </authorList>
    </citation>
    <scope>NUCLEOTIDE SEQUENCE [LARGE SCALE GENOMIC DNA]</scope>
</reference>
<dbReference type="EMBL" id="LT598451">
    <property type="protein sequence ID" value="SCU95903.1"/>
    <property type="molecule type" value="Genomic_DNA"/>
</dbReference>
<keyword evidence="1" id="KW-0479">Metal-binding</keyword>
<evidence type="ECO:0000256" key="1">
    <source>
        <dbReference type="ARBA" id="ARBA00022723"/>
    </source>
</evidence>
<name>A0A1G4JXT6_9SACH</name>
<proteinExistence type="predicted"/>
<evidence type="ECO:0000256" key="5">
    <source>
        <dbReference type="SAM" id="MobiDB-lite"/>
    </source>
</evidence>
<feature type="region of interest" description="Disordered" evidence="5">
    <location>
        <begin position="41"/>
        <end position="71"/>
    </location>
</feature>
<evidence type="ECO:0000259" key="6">
    <source>
        <dbReference type="PROSITE" id="PS51039"/>
    </source>
</evidence>
<dbReference type="OrthoDB" id="431929at2759"/>
<protein>
    <submittedName>
        <fullName evidence="7">LANO_0E11804g1_1</fullName>
    </submittedName>
</protein>
<dbReference type="PROSITE" id="PS51039">
    <property type="entry name" value="ZF_AN1"/>
    <property type="match status" value="1"/>
</dbReference>
<dbReference type="SMART" id="SM00154">
    <property type="entry name" value="ZnF_AN1"/>
    <property type="match status" value="1"/>
</dbReference>
<dbReference type="PANTHER" id="PTHR14677:SF40">
    <property type="entry name" value="CDC48-ASSOCIATED UBIQUITIN-LIKE_ZINC FINGER PROTEIN 1"/>
    <property type="match status" value="1"/>
</dbReference>
<accession>A0A1G4JXT6</accession>
<dbReference type="Proteomes" id="UP000189911">
    <property type="component" value="Chromosome E"/>
</dbReference>
<dbReference type="Gene3D" id="4.10.1110.10">
    <property type="entry name" value="AN1-like Zinc finger"/>
    <property type="match status" value="1"/>
</dbReference>
<evidence type="ECO:0000256" key="2">
    <source>
        <dbReference type="ARBA" id="ARBA00022771"/>
    </source>
</evidence>
<evidence type="ECO:0000256" key="3">
    <source>
        <dbReference type="ARBA" id="ARBA00022833"/>
    </source>
</evidence>
<keyword evidence="2 4" id="KW-0863">Zinc-finger</keyword>
<keyword evidence="8" id="KW-1185">Reference proteome</keyword>
<dbReference type="GO" id="GO:0008270">
    <property type="term" value="F:zinc ion binding"/>
    <property type="evidence" value="ECO:0007669"/>
    <property type="project" value="UniProtKB-KW"/>
</dbReference>
<evidence type="ECO:0000313" key="7">
    <source>
        <dbReference type="EMBL" id="SCU95903.1"/>
    </source>
</evidence>
<dbReference type="Pfam" id="PF25327">
    <property type="entry name" value="UBL_ZFAND1"/>
    <property type="match status" value="1"/>
</dbReference>
<dbReference type="InterPro" id="IPR057358">
    <property type="entry name" value="UBL_ZFAND1-like"/>
</dbReference>